<organism evidence="1 2">
    <name type="scientific">Tenacibaculum soleae</name>
    <dbReference type="NCBI Taxonomy" id="447689"/>
    <lineage>
        <taxon>Bacteria</taxon>
        <taxon>Pseudomonadati</taxon>
        <taxon>Bacteroidota</taxon>
        <taxon>Flavobacteriia</taxon>
        <taxon>Flavobacteriales</taxon>
        <taxon>Flavobacteriaceae</taxon>
        <taxon>Tenacibaculum</taxon>
    </lineage>
</organism>
<dbReference type="Proteomes" id="UP000093186">
    <property type="component" value="Unassembled WGS sequence"/>
</dbReference>
<sequence length="215" mass="25442">MGLIFHLYNVKKQQMKKFIPLIIISIFCFNYTNIYSQAVCETPTENVIDLNEISIKKCDIKEEKTTTRNIIKTKVSRKRMNHRNRKIDKKQNKLATSKKVLFTLVEEIPMFESCKKSTKSSNKKCFKRRINKHFSKNFHIEKFGDRMIKDKIFIQFSIDLYGKVINPQIKSKNKDKLLHRELSRILYKLPNFTPGKEKGLPVIVTYSFPFNLTLN</sequence>
<name>A0A1B9XZD1_9FLAO</name>
<dbReference type="EMBL" id="MAKX01000002">
    <property type="protein sequence ID" value="OCK42821.1"/>
    <property type="molecule type" value="Genomic_DNA"/>
</dbReference>
<evidence type="ECO:0008006" key="3">
    <source>
        <dbReference type="Google" id="ProtNLM"/>
    </source>
</evidence>
<evidence type="ECO:0000313" key="1">
    <source>
        <dbReference type="EMBL" id="OCK42821.1"/>
    </source>
</evidence>
<reference evidence="1 2" key="1">
    <citation type="submission" date="2016-06" db="EMBL/GenBank/DDBJ databases">
        <title>Draft Genome Sequence of Tenacibaculum soleae UCD-KL19.</title>
        <authorList>
            <person name="Eisen J.A."/>
            <person name="Coil D.A."/>
            <person name="Lujan K.M."/>
        </authorList>
    </citation>
    <scope>NUCLEOTIDE SEQUENCE [LARGE SCALE GENOMIC DNA]</scope>
    <source>
        <strain evidence="1 2">UCD-KL19</strain>
    </source>
</reference>
<keyword evidence="2" id="KW-1185">Reference proteome</keyword>
<dbReference type="AlphaFoldDB" id="A0A1B9XZD1"/>
<dbReference type="Gene3D" id="3.30.1150.10">
    <property type="match status" value="1"/>
</dbReference>
<gene>
    <name evidence="1" type="ORF">BA195_07890</name>
</gene>
<proteinExistence type="predicted"/>
<protein>
    <recommendedName>
        <fullName evidence="3">TonB C-terminal domain-containing protein</fullName>
    </recommendedName>
</protein>
<dbReference type="STRING" id="447689.BA195_07890"/>
<evidence type="ECO:0000313" key="2">
    <source>
        <dbReference type="Proteomes" id="UP000093186"/>
    </source>
</evidence>
<comment type="caution">
    <text evidence="1">The sequence shown here is derived from an EMBL/GenBank/DDBJ whole genome shotgun (WGS) entry which is preliminary data.</text>
</comment>
<accession>A0A1B9XZD1</accession>